<feature type="region of interest" description="Disordered" evidence="1">
    <location>
        <begin position="116"/>
        <end position="137"/>
    </location>
</feature>
<evidence type="ECO:0000313" key="2">
    <source>
        <dbReference type="EMBL" id="CAK7931005.1"/>
    </source>
</evidence>
<evidence type="ECO:0000256" key="1">
    <source>
        <dbReference type="SAM" id="MobiDB-lite"/>
    </source>
</evidence>
<dbReference type="AlphaFoldDB" id="A0AAV1UCD0"/>
<proteinExistence type="predicted"/>
<protein>
    <submittedName>
        <fullName evidence="2">Uncharacterized protein</fullName>
    </submittedName>
</protein>
<feature type="region of interest" description="Disordered" evidence="1">
    <location>
        <begin position="61"/>
        <end position="103"/>
    </location>
</feature>
<accession>A0AAV1UCD0</accession>
<sequence>MYLHDCRLQSPLDSPVGKGFCGCRSRGLLDLERATVGAMTRGAGTALVVVSTTGLSSVRPVAHERHSPTHVALISEDSHTHRQVGVRGKRGSSSDSLELNPDNVASPFVDVEAVEFGNFSTAGPPSGRGHPPPPPLS</sequence>
<organism evidence="2 3">
    <name type="scientific">Peronospora matthiolae</name>
    <dbReference type="NCBI Taxonomy" id="2874970"/>
    <lineage>
        <taxon>Eukaryota</taxon>
        <taxon>Sar</taxon>
        <taxon>Stramenopiles</taxon>
        <taxon>Oomycota</taxon>
        <taxon>Peronosporomycetes</taxon>
        <taxon>Peronosporales</taxon>
        <taxon>Peronosporaceae</taxon>
        <taxon>Peronospora</taxon>
    </lineage>
</organism>
<feature type="compositionally biased region" description="Basic residues" evidence="1">
    <location>
        <begin position="81"/>
        <end position="90"/>
    </location>
</feature>
<dbReference type="EMBL" id="CAKLBY020000171">
    <property type="protein sequence ID" value="CAK7931005.1"/>
    <property type="molecule type" value="Genomic_DNA"/>
</dbReference>
<reference evidence="2" key="1">
    <citation type="submission" date="2024-01" db="EMBL/GenBank/DDBJ databases">
        <authorList>
            <person name="Webb A."/>
        </authorList>
    </citation>
    <scope>NUCLEOTIDE SEQUENCE</scope>
    <source>
        <strain evidence="2">Pm1</strain>
    </source>
</reference>
<comment type="caution">
    <text evidence="2">The sequence shown here is derived from an EMBL/GenBank/DDBJ whole genome shotgun (WGS) entry which is preliminary data.</text>
</comment>
<name>A0AAV1UCD0_9STRA</name>
<dbReference type="Proteomes" id="UP001162060">
    <property type="component" value="Unassembled WGS sequence"/>
</dbReference>
<gene>
    <name evidence="2" type="ORF">PM001_LOCUS16155</name>
</gene>
<evidence type="ECO:0000313" key="3">
    <source>
        <dbReference type="Proteomes" id="UP001162060"/>
    </source>
</evidence>